<dbReference type="AlphaFoldDB" id="A0A1I3THA7"/>
<evidence type="ECO:0000256" key="8">
    <source>
        <dbReference type="ARBA" id="ARBA00022621"/>
    </source>
</evidence>
<dbReference type="GO" id="GO:0019825">
    <property type="term" value="F:oxygen binding"/>
    <property type="evidence" value="ECO:0007669"/>
    <property type="project" value="InterPro"/>
</dbReference>
<evidence type="ECO:0000256" key="2">
    <source>
        <dbReference type="ARBA" id="ARBA00001974"/>
    </source>
</evidence>
<dbReference type="GO" id="GO:0020037">
    <property type="term" value="F:heme binding"/>
    <property type="evidence" value="ECO:0007669"/>
    <property type="project" value="InterPro"/>
</dbReference>
<keyword evidence="21" id="KW-0813">Transport</keyword>
<dbReference type="Pfam" id="PF00042">
    <property type="entry name" value="Globin"/>
    <property type="match status" value="1"/>
</dbReference>
<dbReference type="PROSITE" id="PS51384">
    <property type="entry name" value="FAD_FR"/>
    <property type="match status" value="1"/>
</dbReference>
<dbReference type="GO" id="GO:0005344">
    <property type="term" value="F:oxygen carrier activity"/>
    <property type="evidence" value="ECO:0007669"/>
    <property type="project" value="UniProtKB-KW"/>
</dbReference>
<keyword evidence="11" id="KW-0274">FAD</keyword>
<evidence type="ECO:0000256" key="11">
    <source>
        <dbReference type="ARBA" id="ARBA00022827"/>
    </source>
</evidence>
<evidence type="ECO:0000256" key="16">
    <source>
        <dbReference type="ARBA" id="ARBA00030024"/>
    </source>
</evidence>
<dbReference type="PANTHER" id="PTHR43396">
    <property type="entry name" value="FLAVOHEMOPROTEIN"/>
    <property type="match status" value="1"/>
</dbReference>
<evidence type="ECO:0000259" key="23">
    <source>
        <dbReference type="PROSITE" id="PS51384"/>
    </source>
</evidence>
<dbReference type="OrthoDB" id="9801223at2"/>
<keyword evidence="14" id="KW-0408">Iron</keyword>
<evidence type="ECO:0000256" key="17">
    <source>
        <dbReference type="ARBA" id="ARBA00030929"/>
    </source>
</evidence>
<dbReference type="NCBIfam" id="NF009805">
    <property type="entry name" value="PRK13289.1"/>
    <property type="match status" value="1"/>
</dbReference>
<dbReference type="Gene3D" id="1.10.490.10">
    <property type="entry name" value="Globins"/>
    <property type="match status" value="1"/>
</dbReference>
<evidence type="ECO:0000256" key="14">
    <source>
        <dbReference type="ARBA" id="ARBA00023004"/>
    </source>
</evidence>
<evidence type="ECO:0000256" key="15">
    <source>
        <dbReference type="ARBA" id="ARBA00023027"/>
    </source>
</evidence>
<dbReference type="Gene3D" id="2.40.30.10">
    <property type="entry name" value="Translation factors"/>
    <property type="match status" value="1"/>
</dbReference>
<evidence type="ECO:0000259" key="22">
    <source>
        <dbReference type="PROSITE" id="PS01033"/>
    </source>
</evidence>
<comment type="cofactor">
    <cofactor evidence="2">
        <name>FAD</name>
        <dbReference type="ChEBI" id="CHEBI:57692"/>
    </cofactor>
</comment>
<evidence type="ECO:0000256" key="7">
    <source>
        <dbReference type="ARBA" id="ARBA00022617"/>
    </source>
</evidence>
<dbReference type="FunFam" id="2.40.30.10:FF:000034">
    <property type="entry name" value="Flavohemoprotein"/>
    <property type="match status" value="1"/>
</dbReference>
<dbReference type="CDD" id="cd14779">
    <property type="entry name" value="FHP_Ae-globin-like"/>
    <property type="match status" value="1"/>
</dbReference>
<dbReference type="Pfam" id="PF00175">
    <property type="entry name" value="NAD_binding_1"/>
    <property type="match status" value="1"/>
</dbReference>
<dbReference type="STRING" id="1150112.SAMN04487893_11329"/>
<keyword evidence="24" id="KW-0223">Dioxygenase</keyword>
<comment type="similarity">
    <text evidence="4">Belongs to the globin family. Two-domain flavohemoproteins subfamily.</text>
</comment>
<dbReference type="CDD" id="cd06184">
    <property type="entry name" value="flavohem_like_fad_nad_binding"/>
    <property type="match status" value="1"/>
</dbReference>
<dbReference type="GO" id="GO:0071949">
    <property type="term" value="F:FAD binding"/>
    <property type="evidence" value="ECO:0007669"/>
    <property type="project" value="TreeGrafter"/>
</dbReference>
<evidence type="ECO:0000256" key="20">
    <source>
        <dbReference type="ARBA" id="ARBA00049433"/>
    </source>
</evidence>
<dbReference type="GO" id="GO:0071500">
    <property type="term" value="P:cellular response to nitrosative stress"/>
    <property type="evidence" value="ECO:0007669"/>
    <property type="project" value="TreeGrafter"/>
</dbReference>
<keyword evidence="9" id="KW-0285">Flavoprotein</keyword>
<evidence type="ECO:0000256" key="9">
    <source>
        <dbReference type="ARBA" id="ARBA00022630"/>
    </source>
</evidence>
<dbReference type="InterPro" id="IPR017938">
    <property type="entry name" value="Riboflavin_synthase-like_b-brl"/>
</dbReference>
<keyword evidence="25" id="KW-1185">Reference proteome</keyword>
<dbReference type="SUPFAM" id="SSF63380">
    <property type="entry name" value="Riboflavin synthase domain-like"/>
    <property type="match status" value="1"/>
</dbReference>
<comment type="cofactor">
    <cofactor evidence="1">
        <name>heme b</name>
        <dbReference type="ChEBI" id="CHEBI:60344"/>
    </cofactor>
</comment>
<accession>A0A1I3THA7</accession>
<dbReference type="InterPro" id="IPR000971">
    <property type="entry name" value="Globin"/>
</dbReference>
<dbReference type="SUPFAM" id="SSF46458">
    <property type="entry name" value="Globin-like"/>
    <property type="match status" value="1"/>
</dbReference>
<protein>
    <recommendedName>
        <fullName evidence="6">Flavohemoprotein</fullName>
        <ecNumber evidence="5">1.14.12.17</ecNumber>
    </recommendedName>
    <alternativeName>
        <fullName evidence="17">Flavohemoglobin</fullName>
    </alternativeName>
    <alternativeName>
        <fullName evidence="16">Hemoglobin-like protein</fullName>
    </alternativeName>
    <alternativeName>
        <fullName evidence="18">Nitric oxide dioxygenase</fullName>
    </alternativeName>
</protein>
<dbReference type="FunFam" id="1.10.490.10:FF:000003">
    <property type="entry name" value="Flavohemoprotein"/>
    <property type="match status" value="1"/>
</dbReference>
<evidence type="ECO:0000256" key="1">
    <source>
        <dbReference type="ARBA" id="ARBA00001970"/>
    </source>
</evidence>
<comment type="catalytic activity">
    <reaction evidence="20">
        <text>2 nitric oxide + NADPH + 2 O2 = 2 nitrate + NADP(+) + H(+)</text>
        <dbReference type="Rhea" id="RHEA:19465"/>
        <dbReference type="ChEBI" id="CHEBI:15378"/>
        <dbReference type="ChEBI" id="CHEBI:15379"/>
        <dbReference type="ChEBI" id="CHEBI:16480"/>
        <dbReference type="ChEBI" id="CHEBI:17632"/>
        <dbReference type="ChEBI" id="CHEBI:57783"/>
        <dbReference type="ChEBI" id="CHEBI:58349"/>
        <dbReference type="EC" id="1.14.12.17"/>
    </reaction>
</comment>
<dbReference type="GO" id="GO:0046872">
    <property type="term" value="F:metal ion binding"/>
    <property type="evidence" value="ECO:0007669"/>
    <property type="project" value="UniProtKB-KW"/>
</dbReference>
<keyword evidence="12" id="KW-0521">NADP</keyword>
<dbReference type="InterPro" id="IPR001433">
    <property type="entry name" value="OxRdtase_FAD/NAD-bd"/>
</dbReference>
<organism evidence="24 25">
    <name type="scientific">Myroides guanonis</name>
    <dbReference type="NCBI Taxonomy" id="1150112"/>
    <lineage>
        <taxon>Bacteria</taxon>
        <taxon>Pseudomonadati</taxon>
        <taxon>Bacteroidota</taxon>
        <taxon>Flavobacteriia</taxon>
        <taxon>Flavobacteriales</taxon>
        <taxon>Flavobacteriaceae</taxon>
        <taxon>Myroides</taxon>
    </lineage>
</organism>
<feature type="domain" description="Globin" evidence="22">
    <location>
        <begin position="1"/>
        <end position="138"/>
    </location>
</feature>
<name>A0A1I3THA7_9FLAO</name>
<evidence type="ECO:0000256" key="13">
    <source>
        <dbReference type="ARBA" id="ARBA00023002"/>
    </source>
</evidence>
<dbReference type="PROSITE" id="PS01033">
    <property type="entry name" value="GLOBIN"/>
    <property type="match status" value="1"/>
</dbReference>
<evidence type="ECO:0000313" key="25">
    <source>
        <dbReference type="Proteomes" id="UP000243887"/>
    </source>
</evidence>
<proteinExistence type="inferred from homology"/>
<evidence type="ECO:0000256" key="21">
    <source>
        <dbReference type="RuleBase" id="RU000356"/>
    </source>
</evidence>
<dbReference type="InterPro" id="IPR009050">
    <property type="entry name" value="Globin-like_sf"/>
</dbReference>
<keyword evidence="10" id="KW-0479">Metal-binding</keyword>
<dbReference type="Gene3D" id="3.40.50.80">
    <property type="entry name" value="Nucleotide-binding domain of ferredoxin-NADP reductase (FNR) module"/>
    <property type="match status" value="1"/>
</dbReference>
<dbReference type="EMBL" id="FORU01000013">
    <property type="protein sequence ID" value="SFJ68897.1"/>
    <property type="molecule type" value="Genomic_DNA"/>
</dbReference>
<comment type="similarity">
    <text evidence="3">In the C-terminal section; belongs to the flavoprotein pyridine nucleotide cytochrome reductase family.</text>
</comment>
<keyword evidence="13" id="KW-0560">Oxidoreductase</keyword>
<sequence>MLTEDHKSIILITVPLLRENGVVLTKHFYERMFSHHPELKNLFNMGNQKSGKQQTALAMAVLAYAENISNPAVLMPAVDLIGHKHTSLHIQPEQYDIVGEHLLASIKEVLGDVASPEVIEAWGLAYGQLGNLMIGHERSIYTQKAATLGGWVGWRDFVVKRKMEESTEITSFYLYPVDGEAVASHKPGQYLSIQVFLPQLDLMQARQYSISSAPNNEYYRISVKKELGNQSADHFGMISNHLHNEINEGDMVQLTSPSGNFILQDNGKNKVFISGGIGQTPLVSMLEALNLKENVTEKLTWIHGCRNQEVMAFSSKLEKFEANCETLEKFVFFDQVESEKYSENILKGIVDLDRIPNWELDFNADYYLCGPAPFIEKQVTYLKEQNIAMSQIFFEEFGPQSLQLN</sequence>
<evidence type="ECO:0000256" key="10">
    <source>
        <dbReference type="ARBA" id="ARBA00022723"/>
    </source>
</evidence>
<gene>
    <name evidence="24" type="ORF">SAMN04487893_11329</name>
</gene>
<dbReference type="RefSeq" id="WP_090680084.1">
    <property type="nucleotide sequence ID" value="NZ_FORU01000013.1"/>
</dbReference>
<evidence type="ECO:0000256" key="19">
    <source>
        <dbReference type="ARBA" id="ARBA00048649"/>
    </source>
</evidence>
<dbReference type="InterPro" id="IPR017927">
    <property type="entry name" value="FAD-bd_FR_type"/>
</dbReference>
<evidence type="ECO:0000256" key="12">
    <source>
        <dbReference type="ARBA" id="ARBA00022857"/>
    </source>
</evidence>
<keyword evidence="8 21" id="KW-0561">Oxygen transport</keyword>
<evidence type="ECO:0000313" key="24">
    <source>
        <dbReference type="EMBL" id="SFJ68897.1"/>
    </source>
</evidence>
<dbReference type="PANTHER" id="PTHR43396:SF3">
    <property type="entry name" value="FLAVOHEMOPROTEIN"/>
    <property type="match status" value="1"/>
</dbReference>
<evidence type="ECO:0000256" key="5">
    <source>
        <dbReference type="ARBA" id="ARBA00012229"/>
    </source>
</evidence>
<reference evidence="25" key="1">
    <citation type="submission" date="2016-10" db="EMBL/GenBank/DDBJ databases">
        <authorList>
            <person name="Varghese N."/>
            <person name="Submissions S."/>
        </authorList>
    </citation>
    <scope>NUCLEOTIDE SEQUENCE [LARGE SCALE GENOMIC DNA]</scope>
    <source>
        <strain evidence="25">DSM 26542</strain>
    </source>
</reference>
<comment type="catalytic activity">
    <reaction evidence="19">
        <text>2 nitric oxide + NADH + 2 O2 = 2 nitrate + NAD(+) + H(+)</text>
        <dbReference type="Rhea" id="RHEA:19469"/>
        <dbReference type="ChEBI" id="CHEBI:15378"/>
        <dbReference type="ChEBI" id="CHEBI:15379"/>
        <dbReference type="ChEBI" id="CHEBI:16480"/>
        <dbReference type="ChEBI" id="CHEBI:17632"/>
        <dbReference type="ChEBI" id="CHEBI:57540"/>
        <dbReference type="ChEBI" id="CHEBI:57945"/>
        <dbReference type="EC" id="1.14.12.17"/>
    </reaction>
</comment>
<evidence type="ECO:0000256" key="6">
    <source>
        <dbReference type="ARBA" id="ARBA00014637"/>
    </source>
</evidence>
<dbReference type="Proteomes" id="UP000243887">
    <property type="component" value="Unassembled WGS sequence"/>
</dbReference>
<dbReference type="InterPro" id="IPR039261">
    <property type="entry name" value="FNR_nucleotide-bd"/>
</dbReference>
<evidence type="ECO:0000256" key="3">
    <source>
        <dbReference type="ARBA" id="ARBA00006401"/>
    </source>
</evidence>
<evidence type="ECO:0000256" key="18">
    <source>
        <dbReference type="ARBA" id="ARBA00033187"/>
    </source>
</evidence>
<keyword evidence="15" id="KW-0520">NAD</keyword>
<dbReference type="GO" id="GO:0046210">
    <property type="term" value="P:nitric oxide catabolic process"/>
    <property type="evidence" value="ECO:0007669"/>
    <property type="project" value="TreeGrafter"/>
</dbReference>
<keyword evidence="7 21" id="KW-0349">Heme</keyword>
<evidence type="ECO:0000256" key="4">
    <source>
        <dbReference type="ARBA" id="ARBA00008414"/>
    </source>
</evidence>
<dbReference type="GO" id="GO:0008941">
    <property type="term" value="F:nitric oxide dioxygenase NAD(P)H activity"/>
    <property type="evidence" value="ECO:0007669"/>
    <property type="project" value="UniProtKB-EC"/>
</dbReference>
<dbReference type="SUPFAM" id="SSF52343">
    <property type="entry name" value="Ferredoxin reductase-like, C-terminal NADP-linked domain"/>
    <property type="match status" value="1"/>
</dbReference>
<feature type="domain" description="FAD-binding FR-type" evidence="23">
    <location>
        <begin position="152"/>
        <end position="264"/>
    </location>
</feature>
<dbReference type="EC" id="1.14.12.17" evidence="5"/>
<dbReference type="InterPro" id="IPR012292">
    <property type="entry name" value="Globin/Proto"/>
</dbReference>